<dbReference type="PANTHER" id="PTHR30462">
    <property type="entry name" value="INTERMEMBRANE TRANSPORT PROTEIN PQIB-RELATED"/>
    <property type="match status" value="1"/>
</dbReference>
<evidence type="ECO:0000313" key="9">
    <source>
        <dbReference type="EMBL" id="GED22766.1"/>
    </source>
</evidence>
<feature type="transmembrane region" description="Helical" evidence="8">
    <location>
        <begin position="231"/>
        <end position="250"/>
    </location>
</feature>
<protein>
    <submittedName>
        <fullName evidence="9">Paraquat-inducible protein A</fullName>
    </submittedName>
</protein>
<feature type="transmembrane region" description="Helical" evidence="8">
    <location>
        <begin position="365"/>
        <end position="390"/>
    </location>
</feature>
<evidence type="ECO:0000256" key="4">
    <source>
        <dbReference type="ARBA" id="ARBA00022519"/>
    </source>
</evidence>
<reference evidence="9 10" key="1">
    <citation type="submission" date="2019-06" db="EMBL/GenBank/DDBJ databases">
        <title>Whole genome shotgun sequence of Halomonas halmophila NBRC 15537.</title>
        <authorList>
            <person name="Hosoyama A."/>
            <person name="Uohara A."/>
            <person name="Ohji S."/>
            <person name="Ichikawa N."/>
        </authorList>
    </citation>
    <scope>NUCLEOTIDE SEQUENCE [LARGE SCALE GENOMIC DNA]</scope>
    <source>
        <strain evidence="9 10">NBRC 15537</strain>
    </source>
</reference>
<accession>A0A4Y4F053</accession>
<dbReference type="InterPro" id="IPR005219">
    <property type="entry name" value="PqiA-like_proteobact"/>
</dbReference>
<keyword evidence="4" id="KW-0997">Cell inner membrane</keyword>
<feature type="transmembrane region" description="Helical" evidence="8">
    <location>
        <begin position="411"/>
        <end position="432"/>
    </location>
</feature>
<organism evidence="9 10">
    <name type="scientific">Halomonas halmophila</name>
    <dbReference type="NCBI Taxonomy" id="252"/>
    <lineage>
        <taxon>Bacteria</taxon>
        <taxon>Pseudomonadati</taxon>
        <taxon>Pseudomonadota</taxon>
        <taxon>Gammaproteobacteria</taxon>
        <taxon>Oceanospirillales</taxon>
        <taxon>Halomonadaceae</taxon>
        <taxon>Halomonas</taxon>
    </lineage>
</organism>
<feature type="transmembrane region" description="Helical" evidence="8">
    <location>
        <begin position="204"/>
        <end position="225"/>
    </location>
</feature>
<name>A0A4Y4F053_9GAMM</name>
<dbReference type="Pfam" id="PF04403">
    <property type="entry name" value="PqiA"/>
    <property type="match status" value="2"/>
</dbReference>
<sequence>MFDYGSLGVNVTHLSLMLYSNHLLDHASHYESDALVPRPIPPPIPLPGSAPLVDRSPPESRHSRRRLRACHQCDWVMALPPLRSGEQATCPRCGHAEVRRHRYPAQRSMALAVASLVTLLLAISYPFLGFTVKGVSNHIELTQSATQLIGYHEPVVAIAVLLTILVLPALYLCGVILLQIGLLAGRPLPLSRLIARSLAHLEPWMMADVFLVGTLVSLIKIAGLAQVDLGSGFWAFGVFVILLVATSQSVDRDWLWFALAGEPSAPDGSRTGETAAPQGLTGCHTCGLVNRLNRGKGRCQRCSEPLHHRRPMSLQRTWALIAASAVLYIPANVYPIMTTTSFGRPDPSTIIGGVVKLIEMGSWPVALVILVASVIVPLGKLIALAWLCLVAPRAHRMNALARTRLYRMTEFIGRWSMVDIFVVAILVALIRAGNLMSITPGPAALAFGAVVVITMLAAMSFDPRLIWDEPAEPKRKRGRLR</sequence>
<proteinExistence type="inferred from homology"/>
<dbReference type="InterPro" id="IPR007498">
    <property type="entry name" value="PqiA-like"/>
</dbReference>
<feature type="transmembrane region" description="Helical" evidence="8">
    <location>
        <begin position="155"/>
        <end position="183"/>
    </location>
</feature>
<evidence type="ECO:0000256" key="3">
    <source>
        <dbReference type="ARBA" id="ARBA00022475"/>
    </source>
</evidence>
<evidence type="ECO:0000256" key="2">
    <source>
        <dbReference type="ARBA" id="ARBA00007555"/>
    </source>
</evidence>
<keyword evidence="7 8" id="KW-0472">Membrane</keyword>
<dbReference type="GO" id="GO:0005886">
    <property type="term" value="C:plasma membrane"/>
    <property type="evidence" value="ECO:0007669"/>
    <property type="project" value="UniProtKB-SubCell"/>
</dbReference>
<dbReference type="AlphaFoldDB" id="A0A4Y4F053"/>
<keyword evidence="10" id="KW-1185">Reference proteome</keyword>
<comment type="caution">
    <text evidence="9">The sequence shown here is derived from an EMBL/GenBank/DDBJ whole genome shotgun (WGS) entry which is preliminary data.</text>
</comment>
<dbReference type="PANTHER" id="PTHR30462:SF3">
    <property type="entry name" value="INTERMEMBRANE TRANSPORT PROTEIN PQIA"/>
    <property type="match status" value="1"/>
</dbReference>
<feature type="transmembrane region" description="Helical" evidence="8">
    <location>
        <begin position="109"/>
        <end position="128"/>
    </location>
</feature>
<comment type="similarity">
    <text evidence="2">Belongs to the PqiA family.</text>
</comment>
<keyword evidence="5 8" id="KW-0812">Transmembrane</keyword>
<evidence type="ECO:0000256" key="5">
    <source>
        <dbReference type="ARBA" id="ARBA00022692"/>
    </source>
</evidence>
<evidence type="ECO:0000313" key="10">
    <source>
        <dbReference type="Proteomes" id="UP000319812"/>
    </source>
</evidence>
<feature type="transmembrane region" description="Helical" evidence="8">
    <location>
        <begin position="444"/>
        <end position="467"/>
    </location>
</feature>
<dbReference type="EMBL" id="BJOC01000022">
    <property type="protein sequence ID" value="GED22766.1"/>
    <property type="molecule type" value="Genomic_DNA"/>
</dbReference>
<evidence type="ECO:0000256" key="1">
    <source>
        <dbReference type="ARBA" id="ARBA00004429"/>
    </source>
</evidence>
<dbReference type="NCBIfam" id="TIGR00155">
    <property type="entry name" value="pqiA_fam"/>
    <property type="match status" value="1"/>
</dbReference>
<evidence type="ECO:0000256" key="8">
    <source>
        <dbReference type="SAM" id="Phobius"/>
    </source>
</evidence>
<dbReference type="InterPro" id="IPR051800">
    <property type="entry name" value="PqiA-PqiB_transport"/>
</dbReference>
<comment type="subcellular location">
    <subcellularLocation>
        <location evidence="1">Cell inner membrane</location>
        <topology evidence="1">Multi-pass membrane protein</topology>
    </subcellularLocation>
</comment>
<gene>
    <name evidence="9" type="ORF">HHA01_17430</name>
</gene>
<evidence type="ECO:0000256" key="7">
    <source>
        <dbReference type="ARBA" id="ARBA00023136"/>
    </source>
</evidence>
<dbReference type="Proteomes" id="UP000319812">
    <property type="component" value="Unassembled WGS sequence"/>
</dbReference>
<feature type="transmembrane region" description="Helical" evidence="8">
    <location>
        <begin position="318"/>
        <end position="337"/>
    </location>
</feature>
<evidence type="ECO:0000256" key="6">
    <source>
        <dbReference type="ARBA" id="ARBA00022989"/>
    </source>
</evidence>
<keyword evidence="3" id="KW-1003">Cell membrane</keyword>
<keyword evidence="6 8" id="KW-1133">Transmembrane helix</keyword>